<reference evidence="15 16" key="1">
    <citation type="journal article" date="2017" name="Nature">
        <title>Atmospheric trace gases support primary production in Antarctic desert surface soil.</title>
        <authorList>
            <person name="Ji M."/>
            <person name="Greening C."/>
            <person name="Vanwonterghem I."/>
            <person name="Carere C.R."/>
            <person name="Bay S.K."/>
            <person name="Steen J.A."/>
            <person name="Montgomery K."/>
            <person name="Lines T."/>
            <person name="Beardall J."/>
            <person name="van Dorst J."/>
            <person name="Snape I."/>
            <person name="Stott M.B."/>
            <person name="Hugenholtz P."/>
            <person name="Ferrari B.C."/>
        </authorList>
    </citation>
    <scope>NUCLEOTIDE SEQUENCE [LARGE SCALE GENOMIC DNA]</scope>
    <source>
        <strain evidence="15">RRmetagenome_bin12</strain>
    </source>
</reference>
<evidence type="ECO:0000313" key="15">
    <source>
        <dbReference type="EMBL" id="PZR81152.1"/>
    </source>
</evidence>
<dbReference type="PANTHER" id="PTHR10381">
    <property type="entry name" value="ATP-DEPENDENT CLP PROTEASE PROTEOLYTIC SUBUNIT"/>
    <property type="match status" value="1"/>
</dbReference>
<keyword evidence="14" id="KW-0812">Transmembrane</keyword>
<evidence type="ECO:0000256" key="10">
    <source>
        <dbReference type="RuleBase" id="RU000549"/>
    </source>
</evidence>
<dbReference type="FunFam" id="3.90.226.10:FF:000001">
    <property type="entry name" value="ATP-dependent Clp protease proteolytic subunit"/>
    <property type="match status" value="1"/>
</dbReference>
<evidence type="ECO:0000256" key="8">
    <source>
        <dbReference type="PROSITE-ProRule" id="PRU10085"/>
    </source>
</evidence>
<keyword evidence="5 7" id="KW-0720">Serine protease</keyword>
<keyword evidence="2 7" id="KW-0963">Cytoplasm</keyword>
<dbReference type="PANTHER" id="PTHR10381:SF70">
    <property type="entry name" value="ATP-DEPENDENT CLP PROTEASE PROTEOLYTIC SUBUNIT"/>
    <property type="match status" value="1"/>
</dbReference>
<protein>
    <recommendedName>
        <fullName evidence="7 12">ATP-dependent Clp protease proteolytic subunit</fullName>
        <ecNumber evidence="7 10">3.4.21.92</ecNumber>
    </recommendedName>
    <alternativeName>
        <fullName evidence="7">Endopeptidase Clp</fullName>
    </alternativeName>
</protein>
<proteinExistence type="inferred from homology"/>
<dbReference type="NCBIfam" id="TIGR00493">
    <property type="entry name" value="clpP"/>
    <property type="match status" value="1"/>
</dbReference>
<evidence type="ECO:0000256" key="7">
    <source>
        <dbReference type="HAMAP-Rule" id="MF_00444"/>
    </source>
</evidence>
<evidence type="ECO:0000256" key="1">
    <source>
        <dbReference type="ARBA" id="ARBA00007039"/>
    </source>
</evidence>
<dbReference type="Gene3D" id="3.90.226.10">
    <property type="entry name" value="2-enoyl-CoA Hydratase, Chain A, domain 1"/>
    <property type="match status" value="1"/>
</dbReference>
<evidence type="ECO:0000256" key="12">
    <source>
        <dbReference type="RuleBase" id="RU003567"/>
    </source>
</evidence>
<feature type="active site" evidence="7 9">
    <location>
        <position position="126"/>
    </location>
</feature>
<dbReference type="AlphaFoldDB" id="A0A2W5Z728"/>
<evidence type="ECO:0000256" key="4">
    <source>
        <dbReference type="ARBA" id="ARBA00022801"/>
    </source>
</evidence>
<dbReference type="InterPro" id="IPR001907">
    <property type="entry name" value="ClpP"/>
</dbReference>
<dbReference type="GO" id="GO:0004176">
    <property type="term" value="F:ATP-dependent peptidase activity"/>
    <property type="evidence" value="ECO:0007669"/>
    <property type="project" value="InterPro"/>
</dbReference>
<dbReference type="CDD" id="cd07017">
    <property type="entry name" value="S14_ClpP_2"/>
    <property type="match status" value="1"/>
</dbReference>
<dbReference type="NCBIfam" id="NF001368">
    <property type="entry name" value="PRK00277.1"/>
    <property type="match status" value="1"/>
</dbReference>
<comment type="similarity">
    <text evidence="1 7 12">Belongs to the peptidase S14 family.</text>
</comment>
<dbReference type="PROSITE" id="PS00382">
    <property type="entry name" value="CLP_PROTEASE_HIS"/>
    <property type="match status" value="1"/>
</dbReference>
<evidence type="ECO:0000256" key="5">
    <source>
        <dbReference type="ARBA" id="ARBA00022825"/>
    </source>
</evidence>
<dbReference type="InterPro" id="IPR023562">
    <property type="entry name" value="ClpP/TepA"/>
</dbReference>
<evidence type="ECO:0000256" key="6">
    <source>
        <dbReference type="ARBA" id="ARBA00034021"/>
    </source>
</evidence>
<dbReference type="PRINTS" id="PR00127">
    <property type="entry name" value="CLPPROTEASEP"/>
</dbReference>
<organism evidence="15 16">
    <name type="scientific">Candidatus Aeolococcus gillhamiae</name>
    <dbReference type="NCBI Taxonomy" id="3127015"/>
    <lineage>
        <taxon>Bacteria</taxon>
        <taxon>Bacillati</taxon>
        <taxon>Candidatus Dormiibacterota</taxon>
        <taxon>Candidatus Dormibacteria</taxon>
        <taxon>Candidatus Aeolococcales</taxon>
        <taxon>Candidatus Aeolococcaceae</taxon>
        <taxon>Candidatus Aeolococcus</taxon>
    </lineage>
</organism>
<feature type="compositionally biased region" description="Gly residues" evidence="13">
    <location>
        <begin position="212"/>
        <end position="231"/>
    </location>
</feature>
<comment type="caution">
    <text evidence="15">The sequence shown here is derived from an EMBL/GenBank/DDBJ whole genome shotgun (WGS) entry which is preliminary data.</text>
</comment>
<dbReference type="HAMAP" id="MF_00444">
    <property type="entry name" value="ClpP"/>
    <property type="match status" value="1"/>
</dbReference>
<evidence type="ECO:0000313" key="16">
    <source>
        <dbReference type="Proteomes" id="UP000248724"/>
    </source>
</evidence>
<evidence type="ECO:0000256" key="2">
    <source>
        <dbReference type="ARBA" id="ARBA00022490"/>
    </source>
</evidence>
<evidence type="ECO:0000256" key="3">
    <source>
        <dbReference type="ARBA" id="ARBA00022670"/>
    </source>
</evidence>
<dbReference type="SUPFAM" id="SSF52096">
    <property type="entry name" value="ClpP/crotonase"/>
    <property type="match status" value="1"/>
</dbReference>
<dbReference type="GO" id="GO:0006515">
    <property type="term" value="P:protein quality control for misfolded or incompletely synthesized proteins"/>
    <property type="evidence" value="ECO:0007669"/>
    <property type="project" value="TreeGrafter"/>
</dbReference>
<comment type="function">
    <text evidence="7 11">Cleaves peptides in various proteins in a process that requires ATP hydrolysis. Has a chymotrypsin-like activity. Plays a major role in the degradation of misfolded proteins.</text>
</comment>
<evidence type="ECO:0000256" key="9">
    <source>
        <dbReference type="PROSITE-ProRule" id="PRU10086"/>
    </source>
</evidence>
<comment type="subunit">
    <text evidence="7">Fourteen ClpP subunits assemble into 2 heptameric rings which stack back to back to give a disk-like structure with a central cavity, resembling the structure of eukaryotic proteasomes.</text>
</comment>
<feature type="transmembrane region" description="Helical" evidence="14">
    <location>
        <begin position="91"/>
        <end position="112"/>
    </location>
</feature>
<dbReference type="InterPro" id="IPR029045">
    <property type="entry name" value="ClpP/crotonase-like_dom_sf"/>
</dbReference>
<comment type="catalytic activity">
    <reaction evidence="6 7 9">
        <text>Hydrolysis of proteins to small peptides in the presence of ATP and magnesium. alpha-casein is the usual test substrate. In the absence of ATP, only oligopeptides shorter than five residues are hydrolyzed (such as succinyl-Leu-Tyr-|-NHMec, and Leu-Tyr-Leu-|-Tyr-Trp, in which cleavage of the -Tyr-|-Leu- and -Tyr-|-Trp bonds also occurs).</text>
        <dbReference type="EC" id="3.4.21.92"/>
    </reaction>
</comment>
<comment type="subcellular location">
    <subcellularLocation>
        <location evidence="7">Cytoplasm</location>
    </subcellularLocation>
</comment>
<keyword evidence="4 7" id="KW-0378">Hydrolase</keyword>
<sequence length="231" mass="24667">MTPHSLIPMVVETTNRGERAFDIYSRLLKDRIIFIGTPIDDQVANVVMAQLLFLAGEDPEKDIMIYINSPGGSVYAGLAIYDTMMYVEPRVGTICMGIAASMAAVILAGGAPGMRFSLPNTRVLIHQPSGGFSGQAADIQIHAQEILRVRRRLDEILASHTGKPIEVINRDSDRDFFMSSDEAKAYGLIDEIIQGRPKGDGPVPKVESNGGTPRGGGDDSGPQAGGGAAAR</sequence>
<dbReference type="Pfam" id="PF00574">
    <property type="entry name" value="CLP_protease"/>
    <property type="match status" value="1"/>
</dbReference>
<dbReference type="EC" id="3.4.21.92" evidence="7 10"/>
<keyword evidence="3 7" id="KW-0645">Protease</keyword>
<feature type="active site" evidence="8">
    <location>
        <position position="101"/>
    </location>
</feature>
<keyword evidence="14" id="KW-1133">Transmembrane helix</keyword>
<dbReference type="NCBIfam" id="NF009205">
    <property type="entry name" value="PRK12553.1"/>
    <property type="match status" value="1"/>
</dbReference>
<keyword evidence="14" id="KW-0472">Membrane</keyword>
<dbReference type="EMBL" id="QHBU01000122">
    <property type="protein sequence ID" value="PZR81152.1"/>
    <property type="molecule type" value="Genomic_DNA"/>
</dbReference>
<dbReference type="GO" id="GO:0004252">
    <property type="term" value="F:serine-type endopeptidase activity"/>
    <property type="evidence" value="ECO:0007669"/>
    <property type="project" value="UniProtKB-UniRule"/>
</dbReference>
<feature type="region of interest" description="Disordered" evidence="13">
    <location>
        <begin position="192"/>
        <end position="231"/>
    </location>
</feature>
<accession>A0A2W5Z728</accession>
<dbReference type="InterPro" id="IPR018215">
    <property type="entry name" value="ClpP_Ser_AS"/>
</dbReference>
<dbReference type="InterPro" id="IPR033135">
    <property type="entry name" value="ClpP_His_AS"/>
</dbReference>
<gene>
    <name evidence="7 15" type="primary">clpP</name>
    <name evidence="15" type="ORF">DLM65_06490</name>
</gene>
<evidence type="ECO:0000256" key="11">
    <source>
        <dbReference type="RuleBase" id="RU000550"/>
    </source>
</evidence>
<feature type="active site" description="Nucleophile" evidence="7">
    <location>
        <position position="101"/>
    </location>
</feature>
<dbReference type="GO" id="GO:0051117">
    <property type="term" value="F:ATPase binding"/>
    <property type="evidence" value="ECO:0007669"/>
    <property type="project" value="TreeGrafter"/>
</dbReference>
<dbReference type="GO" id="GO:0009368">
    <property type="term" value="C:endopeptidase Clp complex"/>
    <property type="evidence" value="ECO:0007669"/>
    <property type="project" value="TreeGrafter"/>
</dbReference>
<dbReference type="Proteomes" id="UP000248724">
    <property type="component" value="Unassembled WGS sequence"/>
</dbReference>
<evidence type="ECO:0000256" key="14">
    <source>
        <dbReference type="SAM" id="Phobius"/>
    </source>
</evidence>
<dbReference type="GO" id="GO:0005737">
    <property type="term" value="C:cytoplasm"/>
    <property type="evidence" value="ECO:0007669"/>
    <property type="project" value="UniProtKB-SubCell"/>
</dbReference>
<dbReference type="PROSITE" id="PS00381">
    <property type="entry name" value="CLP_PROTEASE_SER"/>
    <property type="match status" value="1"/>
</dbReference>
<evidence type="ECO:0000256" key="13">
    <source>
        <dbReference type="SAM" id="MobiDB-lite"/>
    </source>
</evidence>
<name>A0A2W5Z728_9BACT</name>